<dbReference type="InterPro" id="IPR002125">
    <property type="entry name" value="CMP_dCMP_dom"/>
</dbReference>
<evidence type="ECO:0000256" key="15">
    <source>
        <dbReference type="SAM" id="MobiDB-lite"/>
    </source>
</evidence>
<sequence length="341" mass="36788">MAARPGQISRSGRRCEHRPGRDRLAARARRRRRLRLSHGHIGRRARSGLRRQLGGDRRDRAAPGRDAPLVALRAGRRPGDRLPRHRPARSRCAAAGAGAGFRRRLRPPAGPGRGDRRAHPVPRRRRNASRQADGPQGDRGFRSGLCRHAGDRPHLVGRRQRSRTRIWRAALGDVAGERHAPRGRDRRAGELECDEAMTSKTDLIAAARAAAAHAYAPYSRFAVGAALLLDDGRIVTGCNFENASYGLALCAETVALAKANSEGDLARVVEVAVIGGSIATGAMAGADPVRPCGRCRQIINEAAQLGGRDILVHCSSADGEKVETHRLSDLLPHAFGPADLV</sequence>
<evidence type="ECO:0000256" key="6">
    <source>
        <dbReference type="ARBA" id="ARBA00022723"/>
    </source>
</evidence>
<organism evidence="17 18">
    <name type="scientific">Sphingomonas gilva</name>
    <dbReference type="NCBI Taxonomy" id="2305907"/>
    <lineage>
        <taxon>Bacteria</taxon>
        <taxon>Pseudomonadati</taxon>
        <taxon>Pseudomonadota</taxon>
        <taxon>Alphaproteobacteria</taxon>
        <taxon>Sphingomonadales</taxon>
        <taxon>Sphingomonadaceae</taxon>
        <taxon>Sphingomonas</taxon>
    </lineage>
</organism>
<comment type="caution">
    <text evidence="17">The sequence shown here is derived from an EMBL/GenBank/DDBJ whole genome shotgun (WGS) entry which is preliminary data.</text>
</comment>
<dbReference type="EC" id="3.5.4.5" evidence="4"/>
<name>A0A396RR86_9SPHN</name>
<feature type="compositionally biased region" description="Basic and acidic residues" evidence="15">
    <location>
        <begin position="13"/>
        <end position="25"/>
    </location>
</feature>
<dbReference type="CDD" id="cd01283">
    <property type="entry name" value="cytidine_deaminase"/>
    <property type="match status" value="1"/>
</dbReference>
<reference evidence="17 18" key="1">
    <citation type="submission" date="2018-08" db="EMBL/GenBank/DDBJ databases">
        <title>The multiple taxonomic identification of Sphingomonas gilva.</title>
        <authorList>
            <person name="Zhu D."/>
            <person name="Zheng S."/>
        </authorList>
    </citation>
    <scope>NUCLEOTIDE SEQUENCE [LARGE SCALE GENOMIC DNA]</scope>
    <source>
        <strain evidence="17 18">ZDH117</strain>
    </source>
</reference>
<feature type="binding site" evidence="14">
    <location>
        <position position="292"/>
    </location>
    <ligand>
        <name>Zn(2+)</name>
        <dbReference type="ChEBI" id="CHEBI:29105"/>
        <note>catalytic</note>
    </ligand>
</feature>
<feature type="region of interest" description="Disordered" evidence="15">
    <location>
        <begin position="1"/>
        <end position="161"/>
    </location>
</feature>
<dbReference type="GO" id="GO:0005829">
    <property type="term" value="C:cytosol"/>
    <property type="evidence" value="ECO:0007669"/>
    <property type="project" value="TreeGrafter"/>
</dbReference>
<dbReference type="Proteomes" id="UP000266693">
    <property type="component" value="Unassembled WGS sequence"/>
</dbReference>
<evidence type="ECO:0000256" key="9">
    <source>
        <dbReference type="ARBA" id="ARBA00032005"/>
    </source>
</evidence>
<dbReference type="InterPro" id="IPR016193">
    <property type="entry name" value="Cytidine_deaminase-like"/>
</dbReference>
<keyword evidence="18" id="KW-1185">Reference proteome</keyword>
<dbReference type="OrthoDB" id="9795347at2"/>
<comment type="cofactor">
    <cofactor evidence="1 14">
        <name>Zn(2+)</name>
        <dbReference type="ChEBI" id="CHEBI:29105"/>
    </cofactor>
</comment>
<feature type="binding site" evidence="13">
    <location>
        <begin position="239"/>
        <end position="245"/>
    </location>
    <ligand>
        <name>substrate</name>
    </ligand>
</feature>
<feature type="active site" description="Proton donor" evidence="12">
    <location>
        <position position="252"/>
    </location>
</feature>
<evidence type="ECO:0000256" key="11">
    <source>
        <dbReference type="ARBA" id="ARBA00049558"/>
    </source>
</evidence>
<evidence type="ECO:0000256" key="10">
    <source>
        <dbReference type="ARBA" id="ARBA00049252"/>
    </source>
</evidence>
<evidence type="ECO:0000259" key="16">
    <source>
        <dbReference type="PROSITE" id="PS51747"/>
    </source>
</evidence>
<dbReference type="PANTHER" id="PTHR11644:SF2">
    <property type="entry name" value="CYTIDINE DEAMINASE"/>
    <property type="match status" value="1"/>
</dbReference>
<feature type="compositionally biased region" description="Basic and acidic residues" evidence="15">
    <location>
        <begin position="53"/>
        <end position="63"/>
    </location>
</feature>
<dbReference type="NCBIfam" id="TIGR01354">
    <property type="entry name" value="cyt_deam_tetra"/>
    <property type="match status" value="1"/>
</dbReference>
<evidence type="ECO:0000256" key="1">
    <source>
        <dbReference type="ARBA" id="ARBA00001947"/>
    </source>
</evidence>
<dbReference type="NCBIfam" id="NF004064">
    <property type="entry name" value="PRK05578.1"/>
    <property type="match status" value="1"/>
</dbReference>
<keyword evidence="6 14" id="KW-0479">Metal-binding</keyword>
<dbReference type="GO" id="GO:0055086">
    <property type="term" value="P:nucleobase-containing small molecule metabolic process"/>
    <property type="evidence" value="ECO:0007669"/>
    <property type="project" value="UniProtKB-ARBA"/>
</dbReference>
<evidence type="ECO:0000256" key="12">
    <source>
        <dbReference type="PIRSR" id="PIRSR606262-1"/>
    </source>
</evidence>
<dbReference type="PROSITE" id="PS51747">
    <property type="entry name" value="CYT_DCMP_DEAMINASES_2"/>
    <property type="match status" value="1"/>
</dbReference>
<dbReference type="EMBL" id="QWLV01000002">
    <property type="protein sequence ID" value="RHW18516.1"/>
    <property type="molecule type" value="Genomic_DNA"/>
</dbReference>
<comment type="catalytic activity">
    <reaction evidence="10">
        <text>2'-deoxycytidine + H2O + H(+) = 2'-deoxyuridine + NH4(+)</text>
        <dbReference type="Rhea" id="RHEA:13433"/>
        <dbReference type="ChEBI" id="CHEBI:15377"/>
        <dbReference type="ChEBI" id="CHEBI:15378"/>
        <dbReference type="ChEBI" id="CHEBI:15698"/>
        <dbReference type="ChEBI" id="CHEBI:16450"/>
        <dbReference type="ChEBI" id="CHEBI:28938"/>
        <dbReference type="EC" id="3.5.4.5"/>
    </reaction>
</comment>
<keyword evidence="8 14" id="KW-0862">Zinc</keyword>
<dbReference type="PANTHER" id="PTHR11644">
    <property type="entry name" value="CYTIDINE DEAMINASE"/>
    <property type="match status" value="1"/>
</dbReference>
<comment type="function">
    <text evidence="2">This enzyme scavenges exogenous and endogenous cytidine and 2'-deoxycytidine for UMP synthesis.</text>
</comment>
<dbReference type="GO" id="GO:0008270">
    <property type="term" value="F:zinc ion binding"/>
    <property type="evidence" value="ECO:0007669"/>
    <property type="project" value="InterPro"/>
</dbReference>
<dbReference type="InterPro" id="IPR050202">
    <property type="entry name" value="Cyt/Deoxycyt_deaminase"/>
</dbReference>
<evidence type="ECO:0000256" key="14">
    <source>
        <dbReference type="PIRSR" id="PIRSR606262-3"/>
    </source>
</evidence>
<evidence type="ECO:0000313" key="17">
    <source>
        <dbReference type="EMBL" id="RHW18516.1"/>
    </source>
</evidence>
<feature type="compositionally biased region" description="Basic residues" evidence="15">
    <location>
        <begin position="119"/>
        <end position="128"/>
    </location>
</feature>
<proteinExistence type="inferred from homology"/>
<protein>
    <recommendedName>
        <fullName evidence="5">Cytidine deaminase</fullName>
        <ecNumber evidence="4">3.5.4.5</ecNumber>
    </recommendedName>
    <alternativeName>
        <fullName evidence="9">Cytidine aminohydrolase</fullName>
    </alternativeName>
</protein>
<evidence type="ECO:0000256" key="3">
    <source>
        <dbReference type="ARBA" id="ARBA00006576"/>
    </source>
</evidence>
<dbReference type="AlphaFoldDB" id="A0A396RR86"/>
<evidence type="ECO:0000256" key="7">
    <source>
        <dbReference type="ARBA" id="ARBA00022801"/>
    </source>
</evidence>
<evidence type="ECO:0000313" key="18">
    <source>
        <dbReference type="Proteomes" id="UP000266693"/>
    </source>
</evidence>
<dbReference type="Gene3D" id="3.40.140.10">
    <property type="entry name" value="Cytidine Deaminase, domain 2"/>
    <property type="match status" value="1"/>
</dbReference>
<accession>A0A396RR86</accession>
<keyword evidence="7 17" id="KW-0378">Hydrolase</keyword>
<comment type="catalytic activity">
    <reaction evidence="11">
        <text>cytidine + H2O + H(+) = uridine + NH4(+)</text>
        <dbReference type="Rhea" id="RHEA:16069"/>
        <dbReference type="ChEBI" id="CHEBI:15377"/>
        <dbReference type="ChEBI" id="CHEBI:15378"/>
        <dbReference type="ChEBI" id="CHEBI:16704"/>
        <dbReference type="ChEBI" id="CHEBI:17562"/>
        <dbReference type="ChEBI" id="CHEBI:28938"/>
        <dbReference type="EC" id="3.5.4.5"/>
    </reaction>
</comment>
<dbReference type="SUPFAM" id="SSF53927">
    <property type="entry name" value="Cytidine deaminase-like"/>
    <property type="match status" value="1"/>
</dbReference>
<evidence type="ECO:0000256" key="5">
    <source>
        <dbReference type="ARBA" id="ARBA00018266"/>
    </source>
</evidence>
<feature type="compositionally biased region" description="Basic residues" evidence="15">
    <location>
        <begin position="26"/>
        <end position="49"/>
    </location>
</feature>
<feature type="binding site" evidence="14">
    <location>
        <position position="250"/>
    </location>
    <ligand>
        <name>Zn(2+)</name>
        <dbReference type="ChEBI" id="CHEBI:29105"/>
        <note>catalytic</note>
    </ligand>
</feature>
<dbReference type="InterPro" id="IPR006262">
    <property type="entry name" value="Cyt_deam_tetra"/>
</dbReference>
<feature type="domain" description="CMP/dCMP-type deaminase" evidence="16">
    <location>
        <begin position="198"/>
        <end position="338"/>
    </location>
</feature>
<feature type="binding site" evidence="14">
    <location>
        <position position="295"/>
    </location>
    <ligand>
        <name>Zn(2+)</name>
        <dbReference type="ChEBI" id="CHEBI:29105"/>
        <note>catalytic</note>
    </ligand>
</feature>
<evidence type="ECO:0000256" key="2">
    <source>
        <dbReference type="ARBA" id="ARBA00003949"/>
    </source>
</evidence>
<evidence type="ECO:0000256" key="8">
    <source>
        <dbReference type="ARBA" id="ARBA00022833"/>
    </source>
</evidence>
<gene>
    <name evidence="17" type="ORF">D1610_05170</name>
</gene>
<evidence type="ECO:0000256" key="13">
    <source>
        <dbReference type="PIRSR" id="PIRSR606262-2"/>
    </source>
</evidence>
<dbReference type="GO" id="GO:0072527">
    <property type="term" value="P:pyrimidine-containing compound metabolic process"/>
    <property type="evidence" value="ECO:0007669"/>
    <property type="project" value="UniProtKB-ARBA"/>
</dbReference>
<dbReference type="Pfam" id="PF00383">
    <property type="entry name" value="dCMP_cyt_deam_1"/>
    <property type="match status" value="1"/>
</dbReference>
<dbReference type="GO" id="GO:0004126">
    <property type="term" value="F:cytidine deaminase activity"/>
    <property type="evidence" value="ECO:0007669"/>
    <property type="project" value="UniProtKB-EC"/>
</dbReference>
<comment type="similarity">
    <text evidence="3">Belongs to the cytidine and deoxycytidylate deaminase family.</text>
</comment>
<evidence type="ECO:0000256" key="4">
    <source>
        <dbReference type="ARBA" id="ARBA00012783"/>
    </source>
</evidence>